<feature type="compositionally biased region" description="Low complexity" evidence="2">
    <location>
        <begin position="87"/>
        <end position="103"/>
    </location>
</feature>
<dbReference type="AlphaFoldDB" id="A0A8H5MPD3"/>
<gene>
    <name evidence="4" type="ORF">FMEXI_10946</name>
</gene>
<dbReference type="SUPFAM" id="SSF57701">
    <property type="entry name" value="Zn2/Cys6 DNA-binding domain"/>
    <property type="match status" value="1"/>
</dbReference>
<protein>
    <submittedName>
        <fullName evidence="4">Transcriptional regulatory moc3</fullName>
    </submittedName>
</protein>
<accession>A0A8H5MPD3</accession>
<evidence type="ECO:0000256" key="2">
    <source>
        <dbReference type="SAM" id="MobiDB-lite"/>
    </source>
</evidence>
<organism evidence="4 5">
    <name type="scientific">Fusarium mexicanum</name>
    <dbReference type="NCBI Taxonomy" id="751941"/>
    <lineage>
        <taxon>Eukaryota</taxon>
        <taxon>Fungi</taxon>
        <taxon>Dikarya</taxon>
        <taxon>Ascomycota</taxon>
        <taxon>Pezizomycotina</taxon>
        <taxon>Sordariomycetes</taxon>
        <taxon>Hypocreomycetidae</taxon>
        <taxon>Hypocreales</taxon>
        <taxon>Nectriaceae</taxon>
        <taxon>Fusarium</taxon>
        <taxon>Fusarium fujikuroi species complex</taxon>
    </lineage>
</organism>
<dbReference type="SMART" id="SM00066">
    <property type="entry name" value="GAL4"/>
    <property type="match status" value="1"/>
</dbReference>
<feature type="region of interest" description="Disordered" evidence="2">
    <location>
        <begin position="83"/>
        <end position="118"/>
    </location>
</feature>
<dbReference type="GO" id="GO:0008270">
    <property type="term" value="F:zinc ion binding"/>
    <property type="evidence" value="ECO:0007669"/>
    <property type="project" value="InterPro"/>
</dbReference>
<dbReference type="GO" id="GO:0000981">
    <property type="term" value="F:DNA-binding transcription factor activity, RNA polymerase II-specific"/>
    <property type="evidence" value="ECO:0007669"/>
    <property type="project" value="InterPro"/>
</dbReference>
<dbReference type="PANTHER" id="PTHR37534:SF46">
    <property type="entry name" value="ZN(II)2CYS6 TRANSCRIPTION FACTOR (EUROFUNG)"/>
    <property type="match status" value="1"/>
</dbReference>
<keyword evidence="1" id="KW-0539">Nucleus</keyword>
<dbReference type="InterPro" id="IPR036864">
    <property type="entry name" value="Zn2-C6_fun-type_DNA-bd_sf"/>
</dbReference>
<dbReference type="InterPro" id="IPR001138">
    <property type="entry name" value="Zn2Cys6_DnaBD"/>
</dbReference>
<dbReference type="PANTHER" id="PTHR37534">
    <property type="entry name" value="TRANSCRIPTIONAL ACTIVATOR PROTEIN UGA3"/>
    <property type="match status" value="1"/>
</dbReference>
<keyword evidence="5" id="KW-1185">Reference proteome</keyword>
<dbReference type="Pfam" id="PF00172">
    <property type="entry name" value="Zn_clus"/>
    <property type="match status" value="1"/>
</dbReference>
<dbReference type="Gene3D" id="4.10.240.10">
    <property type="entry name" value="Zn(2)-C6 fungal-type DNA-binding domain"/>
    <property type="match status" value="1"/>
</dbReference>
<proteinExistence type="predicted"/>
<dbReference type="PROSITE" id="PS00463">
    <property type="entry name" value="ZN2_CY6_FUNGAL_1"/>
    <property type="match status" value="1"/>
</dbReference>
<evidence type="ECO:0000313" key="5">
    <source>
        <dbReference type="Proteomes" id="UP000522262"/>
    </source>
</evidence>
<name>A0A8H5MPD3_9HYPO</name>
<feature type="domain" description="Zn(2)-C6 fungal-type" evidence="3">
    <location>
        <begin position="20"/>
        <end position="50"/>
    </location>
</feature>
<reference evidence="4 5" key="1">
    <citation type="submission" date="2020-05" db="EMBL/GenBank/DDBJ databases">
        <title>Identification and distribution of gene clusters putatively required for synthesis of sphingolipid metabolism inhibitors in phylogenetically diverse species of the filamentous fungus Fusarium.</title>
        <authorList>
            <person name="Kim H.-S."/>
            <person name="Busman M."/>
            <person name="Brown D.W."/>
            <person name="Divon H."/>
            <person name="Uhlig S."/>
            <person name="Proctor R.H."/>
        </authorList>
    </citation>
    <scope>NUCLEOTIDE SEQUENCE [LARGE SCALE GENOMIC DNA]</scope>
    <source>
        <strain evidence="4 5">NRRL 53147</strain>
    </source>
</reference>
<evidence type="ECO:0000256" key="1">
    <source>
        <dbReference type="ARBA" id="ARBA00023242"/>
    </source>
</evidence>
<sequence>MPVKHGMQQPQQYRGRLRTGCLTCRSRKVRCDETKPTCRNCAKGQRCCVYKAKQCEKQVVTNTSRPSPAKDKETVQVAVGSGGIAVSQPTPSSDCSGSSTSNSVCLPETDGRDALGHPNDWSLDVPLEIENRFETQCGSSLCTADEQAETDSPSSLISRDIQLTTTMDLLRAQHEYLQSSTVFVDLVECPGITPFDRINWQRAKYHIVYNYKSCQAVTRAITAISTLHHSMKYNLSPARAVDHFRCSRDLLDELLGDDSQDFGTALACIFILCVFQLIFSDETVAVFKDQSQTLLQRLESWGQCPFSHSPLSKRLIAWLKIIQAITMRGGGEGLLSEAFYELLPTYEGALPFLEIIPDHERDVSTELHEVLGAPLFDFYLQLQILSGRIAKETHYHRSRKSGSDQDEVVGSISRIRTKLQALWESRSMMQRQTAKQIRSQLAPSIANPIIGLIRICNAAYFAEYVEIDRVLGDPLTKWTGSREAIQTIKEIVDDDWEENDIAHGKELNSGYLRALFLCAIEYMNREQSQWAIQRIREIRSATYRTEFFAEFASALSEAQMERERRVTSKYFCIWYFGGPPPFL</sequence>
<evidence type="ECO:0000259" key="3">
    <source>
        <dbReference type="PROSITE" id="PS50048"/>
    </source>
</evidence>
<dbReference type="CDD" id="cd00067">
    <property type="entry name" value="GAL4"/>
    <property type="match status" value="1"/>
</dbReference>
<evidence type="ECO:0000313" key="4">
    <source>
        <dbReference type="EMBL" id="KAF5535195.1"/>
    </source>
</evidence>
<dbReference type="Proteomes" id="UP000522262">
    <property type="component" value="Unassembled WGS sequence"/>
</dbReference>
<dbReference type="EMBL" id="JAAOAM010000282">
    <property type="protein sequence ID" value="KAF5535195.1"/>
    <property type="molecule type" value="Genomic_DNA"/>
</dbReference>
<comment type="caution">
    <text evidence="4">The sequence shown here is derived from an EMBL/GenBank/DDBJ whole genome shotgun (WGS) entry which is preliminary data.</text>
</comment>
<dbReference type="PROSITE" id="PS50048">
    <property type="entry name" value="ZN2_CY6_FUNGAL_2"/>
    <property type="match status" value="1"/>
</dbReference>